<keyword evidence="2" id="KW-0012">Acyltransferase</keyword>
<dbReference type="PROSITE" id="PS51186">
    <property type="entry name" value="GNAT"/>
    <property type="match status" value="1"/>
</dbReference>
<comment type="caution">
    <text evidence="4">The sequence shown here is derived from an EMBL/GenBank/DDBJ whole genome shotgun (WGS) entry which is preliminary data.</text>
</comment>
<sequence>MIAQMHEMNEQHLTELSQLLVSVVEDGASVGFLPPLTLEEAAAYWRTVIEPGTYLWAAFRNGEIVGTVQLQLAMKRNAAHRAEIAKLMVRPDQRRNGVARRLMNTAHAQAEAENRTLLILDTRAGDPSNLLYRSLGYREAGQIPRFARSADGELHATVIYYRETPLS</sequence>
<reference evidence="4 5" key="1">
    <citation type="submission" date="2018-09" db="EMBL/GenBank/DDBJ databases">
        <title>Paenibacillus aracenensis nov. sp. isolated from a cave in southern Spain.</title>
        <authorList>
            <person name="Jurado V."/>
            <person name="Gutierrez-Patricio S."/>
            <person name="Gonzalez-Pimentel J.L."/>
            <person name="Miller A.Z."/>
            <person name="Laiz L."/>
            <person name="Saiz-Jimenez C."/>
        </authorList>
    </citation>
    <scope>NUCLEOTIDE SEQUENCE [LARGE SCALE GENOMIC DNA]</scope>
    <source>
        <strain evidence="4 5">DSM 22867</strain>
    </source>
</reference>
<dbReference type="PANTHER" id="PTHR43877">
    <property type="entry name" value="AMINOALKYLPHOSPHONATE N-ACETYLTRANSFERASE-RELATED-RELATED"/>
    <property type="match status" value="1"/>
</dbReference>
<dbReference type="AlphaFoldDB" id="A0A3A1UUD1"/>
<evidence type="ECO:0000313" key="5">
    <source>
        <dbReference type="Proteomes" id="UP000266482"/>
    </source>
</evidence>
<dbReference type="SUPFAM" id="SSF55729">
    <property type="entry name" value="Acyl-CoA N-acyltransferases (Nat)"/>
    <property type="match status" value="1"/>
</dbReference>
<accession>A0A3A1UUD1</accession>
<dbReference type="EMBL" id="QXQA01000009">
    <property type="protein sequence ID" value="RIX51874.1"/>
    <property type="molecule type" value="Genomic_DNA"/>
</dbReference>
<evidence type="ECO:0000256" key="1">
    <source>
        <dbReference type="ARBA" id="ARBA00022679"/>
    </source>
</evidence>
<dbReference type="GO" id="GO:0016747">
    <property type="term" value="F:acyltransferase activity, transferring groups other than amino-acyl groups"/>
    <property type="evidence" value="ECO:0007669"/>
    <property type="project" value="InterPro"/>
</dbReference>
<dbReference type="OrthoDB" id="3389160at2"/>
<proteinExistence type="predicted"/>
<dbReference type="InterPro" id="IPR016181">
    <property type="entry name" value="Acyl_CoA_acyltransferase"/>
</dbReference>
<keyword evidence="1 4" id="KW-0808">Transferase</keyword>
<dbReference type="InterPro" id="IPR050832">
    <property type="entry name" value="Bact_Acetyltransf"/>
</dbReference>
<dbReference type="Gene3D" id="3.40.630.30">
    <property type="match status" value="1"/>
</dbReference>
<evidence type="ECO:0000313" key="4">
    <source>
        <dbReference type="EMBL" id="RIX51874.1"/>
    </source>
</evidence>
<keyword evidence="5" id="KW-1185">Reference proteome</keyword>
<feature type="domain" description="N-acetyltransferase" evidence="3">
    <location>
        <begin position="3"/>
        <end position="165"/>
    </location>
</feature>
<evidence type="ECO:0000259" key="3">
    <source>
        <dbReference type="PROSITE" id="PS51186"/>
    </source>
</evidence>
<gene>
    <name evidence="4" type="ORF">D3P08_14725</name>
</gene>
<dbReference type="CDD" id="cd04301">
    <property type="entry name" value="NAT_SF"/>
    <property type="match status" value="1"/>
</dbReference>
<name>A0A3A1UUD1_9BACL</name>
<dbReference type="InterPro" id="IPR000182">
    <property type="entry name" value="GNAT_dom"/>
</dbReference>
<evidence type="ECO:0000256" key="2">
    <source>
        <dbReference type="ARBA" id="ARBA00023315"/>
    </source>
</evidence>
<dbReference type="Proteomes" id="UP000266482">
    <property type="component" value="Unassembled WGS sequence"/>
</dbReference>
<dbReference type="Pfam" id="PF00583">
    <property type="entry name" value="Acetyltransf_1"/>
    <property type="match status" value="1"/>
</dbReference>
<organism evidence="4 5">
    <name type="scientific">Paenibacillus nanensis</name>
    <dbReference type="NCBI Taxonomy" id="393251"/>
    <lineage>
        <taxon>Bacteria</taxon>
        <taxon>Bacillati</taxon>
        <taxon>Bacillota</taxon>
        <taxon>Bacilli</taxon>
        <taxon>Bacillales</taxon>
        <taxon>Paenibacillaceae</taxon>
        <taxon>Paenibacillus</taxon>
    </lineage>
</organism>
<protein>
    <submittedName>
        <fullName evidence="4">GNAT family N-acetyltransferase</fullName>
    </submittedName>
</protein>